<dbReference type="GO" id="GO:0043565">
    <property type="term" value="F:sequence-specific DNA binding"/>
    <property type="evidence" value="ECO:0007669"/>
    <property type="project" value="TreeGrafter"/>
</dbReference>
<keyword evidence="2" id="KW-0805">Transcription regulation</keyword>
<keyword evidence="9" id="KW-1185">Reference proteome</keyword>
<accession>A0A401GHQ1</accession>
<keyword evidence="5" id="KW-0539">Nucleus</keyword>
<dbReference type="Gene3D" id="4.10.240.10">
    <property type="entry name" value="Zn(2)-C6 fungal-type DNA-binding domain"/>
    <property type="match status" value="1"/>
</dbReference>
<evidence type="ECO:0000259" key="7">
    <source>
        <dbReference type="PROSITE" id="PS50048"/>
    </source>
</evidence>
<keyword evidence="3" id="KW-0238">DNA-binding</keyword>
<dbReference type="PROSITE" id="PS50048">
    <property type="entry name" value="ZN2_CY6_FUNGAL_2"/>
    <property type="match status" value="1"/>
</dbReference>
<gene>
    <name evidence="8" type="ORF">SCP_0400870</name>
</gene>
<dbReference type="GO" id="GO:0045944">
    <property type="term" value="P:positive regulation of transcription by RNA polymerase II"/>
    <property type="evidence" value="ECO:0007669"/>
    <property type="project" value="TreeGrafter"/>
</dbReference>
<evidence type="ECO:0000256" key="5">
    <source>
        <dbReference type="ARBA" id="ARBA00023242"/>
    </source>
</evidence>
<dbReference type="PANTHER" id="PTHR47540">
    <property type="entry name" value="THIAMINE REPRESSIBLE GENES REGULATORY PROTEIN THI5"/>
    <property type="match status" value="1"/>
</dbReference>
<dbReference type="InParanoid" id="A0A401GHQ1"/>
<sequence>MLATQIPFHAQPTLPRDVLARSRVPSESRLSRLQQFIAQKSPTLGALTSRVPKGLGLSGFENHIQYDNSVIRTGYPNVGISQPEFLEASMPPTYPEQFQFPGSIATGALPPQATPSGKRIGWIRSLVPERLRTPQACERCRERKTKCTGTRPTCKRCLKSGAVCVYVLDHKNNRIKAKKTKLRGAEAYAYSVPDAVYGYAGEPMPSMSEIMSAQAALPLVHDAYNLSQVSPYSFPQAAAPSLEVHGAALPQPPAPAYFDVNPFEAGFSRSSSGPALGQAGAGRTQWSRPGYSRHSSSNSSSRSRHNSSSRSQQGSSRPRSTWTMKPSSAWGSSPSFVLLEAERSVSNGSNGPVECLTFAPSSANAGQNAVVVSETQAVSSLQVPDASREFLSSSSSVQGASPTAFDELEAERALAEELERELAAIGVDDGDQDALFLPIPSNLSALSSNGTTSGMDLLAVPPWSYACAQPNAGMLNAGVSLIAQPHAESNPDGFLGPIFQPDQELPMDRDFFPTAPSFTSSEASIPSESATIPQGPLPGFMEAALQECMAKFPMPVIALDVDYLHPDGWMLPAEAQTDCSEASNTGTAAEIPPSNSLKALWVEIFGSEPDA</sequence>
<dbReference type="GO" id="GO:0000981">
    <property type="term" value="F:DNA-binding transcription factor activity, RNA polymerase II-specific"/>
    <property type="evidence" value="ECO:0007669"/>
    <property type="project" value="InterPro"/>
</dbReference>
<dbReference type="Pfam" id="PF00172">
    <property type="entry name" value="Zn_clus"/>
    <property type="match status" value="1"/>
</dbReference>
<evidence type="ECO:0000313" key="9">
    <source>
        <dbReference type="Proteomes" id="UP000287166"/>
    </source>
</evidence>
<dbReference type="SMART" id="SM00066">
    <property type="entry name" value="GAL4"/>
    <property type="match status" value="1"/>
</dbReference>
<proteinExistence type="predicted"/>
<dbReference type="InterPro" id="IPR036864">
    <property type="entry name" value="Zn2-C6_fun-type_DNA-bd_sf"/>
</dbReference>
<evidence type="ECO:0000256" key="2">
    <source>
        <dbReference type="ARBA" id="ARBA00023015"/>
    </source>
</evidence>
<organism evidence="8 9">
    <name type="scientific">Sparassis crispa</name>
    <dbReference type="NCBI Taxonomy" id="139825"/>
    <lineage>
        <taxon>Eukaryota</taxon>
        <taxon>Fungi</taxon>
        <taxon>Dikarya</taxon>
        <taxon>Basidiomycota</taxon>
        <taxon>Agaricomycotina</taxon>
        <taxon>Agaricomycetes</taxon>
        <taxon>Polyporales</taxon>
        <taxon>Sparassidaceae</taxon>
        <taxon>Sparassis</taxon>
    </lineage>
</organism>
<evidence type="ECO:0000256" key="3">
    <source>
        <dbReference type="ARBA" id="ARBA00023125"/>
    </source>
</evidence>
<evidence type="ECO:0000256" key="6">
    <source>
        <dbReference type="SAM" id="MobiDB-lite"/>
    </source>
</evidence>
<evidence type="ECO:0000256" key="4">
    <source>
        <dbReference type="ARBA" id="ARBA00023163"/>
    </source>
</evidence>
<protein>
    <recommendedName>
        <fullName evidence="7">Zn(2)-C6 fungal-type domain-containing protein</fullName>
    </recommendedName>
</protein>
<dbReference type="InterPro" id="IPR051711">
    <property type="entry name" value="Stress_Response_Reg"/>
</dbReference>
<keyword evidence="4" id="KW-0804">Transcription</keyword>
<evidence type="ECO:0000256" key="1">
    <source>
        <dbReference type="ARBA" id="ARBA00004123"/>
    </source>
</evidence>
<dbReference type="OrthoDB" id="39175at2759"/>
<name>A0A401GHQ1_9APHY</name>
<dbReference type="Proteomes" id="UP000287166">
    <property type="component" value="Unassembled WGS sequence"/>
</dbReference>
<dbReference type="CDD" id="cd00067">
    <property type="entry name" value="GAL4"/>
    <property type="match status" value="1"/>
</dbReference>
<feature type="domain" description="Zn(2)-C6 fungal-type" evidence="7">
    <location>
        <begin position="136"/>
        <end position="166"/>
    </location>
</feature>
<dbReference type="PANTHER" id="PTHR47540:SF6">
    <property type="entry name" value="ZN(II)2CYS6 TRANSCRIPTION FACTOR (EUROFUNG)"/>
    <property type="match status" value="1"/>
</dbReference>
<dbReference type="STRING" id="139825.A0A401GHQ1"/>
<feature type="region of interest" description="Disordered" evidence="6">
    <location>
        <begin position="269"/>
        <end position="329"/>
    </location>
</feature>
<feature type="compositionally biased region" description="Low complexity" evidence="6">
    <location>
        <begin position="308"/>
        <end position="320"/>
    </location>
</feature>
<comment type="caution">
    <text evidence="8">The sequence shown here is derived from an EMBL/GenBank/DDBJ whole genome shotgun (WGS) entry which is preliminary data.</text>
</comment>
<dbReference type="EMBL" id="BFAD01000004">
    <property type="protein sequence ID" value="GBE81716.1"/>
    <property type="molecule type" value="Genomic_DNA"/>
</dbReference>
<dbReference type="GO" id="GO:0005634">
    <property type="term" value="C:nucleus"/>
    <property type="evidence" value="ECO:0007669"/>
    <property type="project" value="UniProtKB-SubCell"/>
</dbReference>
<dbReference type="GeneID" id="38778633"/>
<dbReference type="GO" id="GO:0008270">
    <property type="term" value="F:zinc ion binding"/>
    <property type="evidence" value="ECO:0007669"/>
    <property type="project" value="InterPro"/>
</dbReference>
<dbReference type="SUPFAM" id="SSF57701">
    <property type="entry name" value="Zn2/Cys6 DNA-binding domain"/>
    <property type="match status" value="1"/>
</dbReference>
<comment type="subcellular location">
    <subcellularLocation>
        <location evidence="1">Nucleus</location>
    </subcellularLocation>
</comment>
<dbReference type="RefSeq" id="XP_027612629.1">
    <property type="nucleotide sequence ID" value="XM_027756828.1"/>
</dbReference>
<dbReference type="InterPro" id="IPR001138">
    <property type="entry name" value="Zn2Cys6_DnaBD"/>
</dbReference>
<dbReference type="AlphaFoldDB" id="A0A401GHQ1"/>
<dbReference type="PROSITE" id="PS00463">
    <property type="entry name" value="ZN2_CY6_FUNGAL_1"/>
    <property type="match status" value="1"/>
</dbReference>
<evidence type="ECO:0000313" key="8">
    <source>
        <dbReference type="EMBL" id="GBE81716.1"/>
    </source>
</evidence>
<feature type="compositionally biased region" description="Low complexity" evidence="6">
    <location>
        <begin position="287"/>
        <end position="301"/>
    </location>
</feature>
<reference evidence="8 9" key="1">
    <citation type="journal article" date="2018" name="Sci. Rep.">
        <title>Genome sequence of the cauliflower mushroom Sparassis crispa (Hanabiratake) and its association with beneficial usage.</title>
        <authorList>
            <person name="Kiyama R."/>
            <person name="Furutani Y."/>
            <person name="Kawaguchi K."/>
            <person name="Nakanishi T."/>
        </authorList>
    </citation>
    <scope>NUCLEOTIDE SEQUENCE [LARGE SCALE GENOMIC DNA]</scope>
</reference>